<evidence type="ECO:0000256" key="4">
    <source>
        <dbReference type="ARBA" id="ARBA00022574"/>
    </source>
</evidence>
<comment type="similarity">
    <text evidence="2">Belongs to the WD repeat EMAP family.</text>
</comment>
<dbReference type="InterPro" id="IPR015943">
    <property type="entry name" value="WD40/YVTN_repeat-like_dom_sf"/>
</dbReference>
<keyword evidence="5" id="KW-0493">Microtubule</keyword>
<organism evidence="13 14">
    <name type="scientific">Cottoperca gobio</name>
    <name type="common">Frogmouth</name>
    <name type="synonym">Aphritis gobio</name>
    <dbReference type="NCBI Taxonomy" id="56716"/>
    <lineage>
        <taxon>Eukaryota</taxon>
        <taxon>Metazoa</taxon>
        <taxon>Chordata</taxon>
        <taxon>Craniata</taxon>
        <taxon>Vertebrata</taxon>
        <taxon>Euteleostomi</taxon>
        <taxon>Actinopterygii</taxon>
        <taxon>Neopterygii</taxon>
        <taxon>Teleostei</taxon>
        <taxon>Neoteleostei</taxon>
        <taxon>Acanthomorphata</taxon>
        <taxon>Eupercaria</taxon>
        <taxon>Perciformes</taxon>
        <taxon>Notothenioidei</taxon>
        <taxon>Bovichtidae</taxon>
        <taxon>Cottoperca</taxon>
    </lineage>
</organism>
<dbReference type="InterPro" id="IPR005108">
    <property type="entry name" value="HELP"/>
</dbReference>
<dbReference type="GO" id="GO:0008017">
    <property type="term" value="F:microtubule binding"/>
    <property type="evidence" value="ECO:0007669"/>
    <property type="project" value="TreeGrafter"/>
</dbReference>
<feature type="repeat" description="WD" evidence="8">
    <location>
        <begin position="540"/>
        <end position="581"/>
    </location>
</feature>
<feature type="repeat" description="WD" evidence="8">
    <location>
        <begin position="457"/>
        <end position="488"/>
    </location>
</feature>
<evidence type="ECO:0000256" key="8">
    <source>
        <dbReference type="PROSITE-ProRule" id="PRU00221"/>
    </source>
</evidence>
<evidence type="ECO:0000256" key="1">
    <source>
        <dbReference type="ARBA" id="ARBA00004245"/>
    </source>
</evidence>
<dbReference type="InterPro" id="IPR055442">
    <property type="entry name" value="Beta-prop_EML-like_2nd"/>
</dbReference>
<evidence type="ECO:0000256" key="5">
    <source>
        <dbReference type="ARBA" id="ARBA00022701"/>
    </source>
</evidence>
<dbReference type="Pfam" id="PF23414">
    <property type="entry name" value="Beta-prop_EML_2"/>
    <property type="match status" value="1"/>
</dbReference>
<feature type="region of interest" description="Disordered" evidence="10">
    <location>
        <begin position="120"/>
        <end position="178"/>
    </location>
</feature>
<dbReference type="Gene3D" id="2.130.10.10">
    <property type="entry name" value="YVTN repeat-like/Quinoprotein amine dehydrogenase"/>
    <property type="match status" value="2"/>
</dbReference>
<feature type="domain" description="EML-like first beta-propeller" evidence="11">
    <location>
        <begin position="264"/>
        <end position="529"/>
    </location>
</feature>
<keyword evidence="6" id="KW-0677">Repeat</keyword>
<evidence type="ECO:0000256" key="10">
    <source>
        <dbReference type="SAM" id="MobiDB-lite"/>
    </source>
</evidence>
<feature type="repeat" description="WD" evidence="8">
    <location>
        <begin position="669"/>
        <end position="710"/>
    </location>
</feature>
<proteinExistence type="inferred from homology"/>
<protein>
    <submittedName>
        <fullName evidence="14">LOW QUALITY PROTEIN: echinoderm microtubule-associated protein-like 2</fullName>
    </submittedName>
</protein>
<dbReference type="SUPFAM" id="SSF50974">
    <property type="entry name" value="Nitrous oxide reductase, N-terminal domain"/>
    <property type="match status" value="1"/>
</dbReference>
<evidence type="ECO:0000256" key="2">
    <source>
        <dbReference type="ARBA" id="ARBA00006489"/>
    </source>
</evidence>
<dbReference type="InterPro" id="IPR036322">
    <property type="entry name" value="WD40_repeat_dom_sf"/>
</dbReference>
<dbReference type="RefSeq" id="XP_029302235.1">
    <property type="nucleotide sequence ID" value="XM_029446375.1"/>
</dbReference>
<dbReference type="InterPro" id="IPR001680">
    <property type="entry name" value="WD40_rpt"/>
</dbReference>
<dbReference type="GO" id="GO:0000226">
    <property type="term" value="P:microtubule cytoskeleton organization"/>
    <property type="evidence" value="ECO:0007669"/>
    <property type="project" value="TreeGrafter"/>
</dbReference>
<evidence type="ECO:0000313" key="14">
    <source>
        <dbReference type="RefSeq" id="XP_029302235.1"/>
    </source>
</evidence>
<dbReference type="GO" id="GO:0072686">
    <property type="term" value="C:mitotic spindle"/>
    <property type="evidence" value="ECO:0007669"/>
    <property type="project" value="TreeGrafter"/>
</dbReference>
<dbReference type="KEGG" id="cgob:115017699"/>
<dbReference type="Proteomes" id="UP000504630">
    <property type="component" value="Chromosome 13"/>
</dbReference>
<dbReference type="InterPro" id="IPR055439">
    <property type="entry name" value="Beta-prop_EML_1st"/>
</dbReference>
<evidence type="ECO:0000259" key="12">
    <source>
        <dbReference type="Pfam" id="PF23414"/>
    </source>
</evidence>
<keyword evidence="13" id="KW-1185">Reference proteome</keyword>
<gene>
    <name evidence="14" type="primary">LOC115017699</name>
</gene>
<reference evidence="14" key="1">
    <citation type="submission" date="2025-08" db="UniProtKB">
        <authorList>
            <consortium name="RefSeq"/>
        </authorList>
    </citation>
    <scope>IDENTIFICATION</scope>
</reference>
<feature type="domain" description="EML-like second beta-propeller" evidence="12">
    <location>
        <begin position="547"/>
        <end position="814"/>
    </location>
</feature>
<dbReference type="GO" id="GO:0005874">
    <property type="term" value="C:microtubule"/>
    <property type="evidence" value="ECO:0007669"/>
    <property type="project" value="UniProtKB-KW"/>
</dbReference>
<dbReference type="OrthoDB" id="47802at2759"/>
<dbReference type="InterPro" id="IPR050630">
    <property type="entry name" value="WD_repeat_EMAP"/>
</dbReference>
<dbReference type="PANTHER" id="PTHR13720:SF50">
    <property type="entry name" value="ECHINODERM MICROTUBULE-ASSOCIATED PROTEIN-LIKE 2"/>
    <property type="match status" value="1"/>
</dbReference>
<keyword evidence="9" id="KW-0175">Coiled coil</keyword>
<feature type="repeat" description="WD" evidence="8">
    <location>
        <begin position="781"/>
        <end position="815"/>
    </location>
</feature>
<evidence type="ECO:0000259" key="11">
    <source>
        <dbReference type="Pfam" id="PF23409"/>
    </source>
</evidence>
<feature type="compositionally biased region" description="Low complexity" evidence="10">
    <location>
        <begin position="162"/>
        <end position="173"/>
    </location>
</feature>
<dbReference type="Pfam" id="PF23409">
    <property type="entry name" value="Beta-prop_EML"/>
    <property type="match status" value="1"/>
</dbReference>
<evidence type="ECO:0000256" key="3">
    <source>
        <dbReference type="ARBA" id="ARBA00022490"/>
    </source>
</evidence>
<dbReference type="InterPro" id="IPR011045">
    <property type="entry name" value="N2O_reductase_N"/>
</dbReference>
<dbReference type="FunFam" id="2.130.10.10:FF:000005">
    <property type="entry name" value="Putative echinoderm microtubule-associated protein-like 1"/>
    <property type="match status" value="1"/>
</dbReference>
<evidence type="ECO:0000313" key="13">
    <source>
        <dbReference type="Proteomes" id="UP000504630"/>
    </source>
</evidence>
<dbReference type="InterPro" id="IPR011047">
    <property type="entry name" value="Quinoprotein_ADH-like_sf"/>
</dbReference>
<keyword evidence="3" id="KW-0963">Cytoplasm</keyword>
<dbReference type="GeneID" id="115017699"/>
<dbReference type="PANTHER" id="PTHR13720">
    <property type="entry name" value="WD-40 REPEAT PROTEIN"/>
    <property type="match status" value="1"/>
</dbReference>
<name>A0A6J2QYH6_COTGO</name>
<dbReference type="AlphaFoldDB" id="A0A6J2QYH6"/>
<comment type="subcellular location">
    <subcellularLocation>
        <location evidence="1">Cytoplasm</location>
        <location evidence="1">Cytoskeleton</location>
    </subcellularLocation>
</comment>
<feature type="coiled-coil region" evidence="9">
    <location>
        <begin position="34"/>
        <end position="68"/>
    </location>
</feature>
<evidence type="ECO:0000256" key="6">
    <source>
        <dbReference type="ARBA" id="ARBA00022737"/>
    </source>
</evidence>
<dbReference type="SMART" id="SM00320">
    <property type="entry name" value="WD40"/>
    <property type="match status" value="11"/>
</dbReference>
<dbReference type="PROSITE" id="PS50082">
    <property type="entry name" value="WD_REPEATS_2"/>
    <property type="match status" value="4"/>
</dbReference>
<keyword evidence="4 8" id="KW-0853">WD repeat</keyword>
<keyword evidence="7" id="KW-0206">Cytoskeleton</keyword>
<dbReference type="InParanoid" id="A0A6J2QYH6"/>
<dbReference type="PROSITE" id="PS50294">
    <property type="entry name" value="WD_REPEATS_REGION"/>
    <property type="match status" value="3"/>
</dbReference>
<dbReference type="Pfam" id="PF03451">
    <property type="entry name" value="HELP"/>
    <property type="match status" value="1"/>
</dbReference>
<sequence>MMSERIASCGSLYDSTNLLLQYCNNDDTVSAGSNMDMEDRVSHLEQKLQLQEDEIQLLKAALADALRRLGYCEEQSVGVNAAGRRPLATTASAPPTKGNKVRQLLQALPSRPLNNGYVQQKRLLSSPSSPKKEVLQSIKRKSMSTERLTLVRREMGAESRSRTTSSSSSSGGKSKTKECTFNADDGYVRMFLRGRPVTMHVPDQQRESYSPDHKVALPDRKLKLQWVYGYRGRDCRSNLYLLPTGEIVYFNASVVVLYNTEEQQQRHYLGHNDDVKCLSVHPDMVTIATGQVAGNSKDGKLLAPHVRVWDSVSLNTLHVIGMGVFDRAVTCVAFSKSNGGTFLCAVDDANDHILSVWNWQKEKQLADVKCSNDSVLAAVFHPMDANLVVTCGKSHINFWTMEGNTLTKKQGVFEKHEKPKYVLCVAFAENGDAITGDSSGNIYVWAKGGSRISQVVSAAHEGGIFSVCVLKDGTMVSGGGKDRKVVLWGHDYRKQAEMEVGEALGPVRALAEGKPGELFVGTTKNAIIRAAFPDTLTPIVQGHTDELWGLDIHPSMEQFVTCSQDKQVHLWDTNSHQPLWSKTIEDPGRAAGFHPSGAVVAVGTMTGRWLVLDTDTQDLVFTHTDGNEIISNIKYSPDGNFLAIASHDNFVYIYAVTENGQKYSRVGKCTGHSSFVTHLDWSADSQYLVTNSGDYEILFWEGSSSKHVTNMDTVRNQEWATYTCTLGFNTFGIWPDGADGTDINAVCRSHDGSLLASADDFGKVHLFSFPCSQPRAPSHEYGGHSSHVTNVAFLHDNSHLISTGGKDTSILQWVV</sequence>
<dbReference type="FunFam" id="2.130.10.10:FF:000011">
    <property type="entry name" value="Echinoderm microtubule-associated protein-like 2 isoform 1"/>
    <property type="match status" value="1"/>
</dbReference>
<evidence type="ECO:0000256" key="7">
    <source>
        <dbReference type="ARBA" id="ARBA00023212"/>
    </source>
</evidence>
<evidence type="ECO:0000256" key="9">
    <source>
        <dbReference type="SAM" id="Coils"/>
    </source>
</evidence>
<feature type="compositionally biased region" description="Basic and acidic residues" evidence="10">
    <location>
        <begin position="149"/>
        <end position="161"/>
    </location>
</feature>
<dbReference type="SUPFAM" id="SSF50978">
    <property type="entry name" value="WD40 repeat-like"/>
    <property type="match status" value="1"/>
</dbReference>
<dbReference type="SUPFAM" id="SSF50998">
    <property type="entry name" value="Quinoprotein alcohol dehydrogenase-like"/>
    <property type="match status" value="1"/>
</dbReference>
<accession>A0A6J2QYH6</accession>